<feature type="region of interest" description="Disordered" evidence="1">
    <location>
        <begin position="16"/>
        <end position="54"/>
    </location>
</feature>
<name>A0A0M0JBA9_9EUKA</name>
<dbReference type="Proteomes" id="UP000037460">
    <property type="component" value="Unassembled WGS sequence"/>
</dbReference>
<feature type="region of interest" description="Disordered" evidence="1">
    <location>
        <begin position="183"/>
        <end position="205"/>
    </location>
</feature>
<proteinExistence type="predicted"/>
<keyword evidence="3" id="KW-1185">Reference proteome</keyword>
<sequence length="205" mass="22752">MSSSFGLVVGGKLSFRGDKEKKKRKKRGRDGHDDEIPESELALPDNQPTEVPGVGRLTTSGVVVMGVDTDFVAQVAVGDSLFVSVSDRFRNLQTDEVRVVNMVLGKASLNITAPFTCDITTPSVFLVHKKAPDLEALRAAKCEERKRQRQAEEDGEMLTYQKLKPSQGAGTWKTLQTVTERVGPGVSREDMLRRREKEKADRFCK</sequence>
<comment type="caution">
    <text evidence="2">The sequence shown here is derived from an EMBL/GenBank/DDBJ whole genome shotgun (WGS) entry which is preliminary data.</text>
</comment>
<dbReference type="EMBL" id="JWZX01003158">
    <property type="protein sequence ID" value="KOO23780.1"/>
    <property type="molecule type" value="Genomic_DNA"/>
</dbReference>
<organism evidence="2 3">
    <name type="scientific">Chrysochromulina tobinii</name>
    <dbReference type="NCBI Taxonomy" id="1460289"/>
    <lineage>
        <taxon>Eukaryota</taxon>
        <taxon>Haptista</taxon>
        <taxon>Haptophyta</taxon>
        <taxon>Prymnesiophyceae</taxon>
        <taxon>Prymnesiales</taxon>
        <taxon>Chrysochromulinaceae</taxon>
        <taxon>Chrysochromulina</taxon>
    </lineage>
</organism>
<dbReference type="OrthoDB" id="311468at2759"/>
<gene>
    <name evidence="2" type="ORF">Ctob_000863</name>
</gene>
<protein>
    <submittedName>
        <fullName evidence="2">Niemann-pick c1 protein</fullName>
    </submittedName>
</protein>
<accession>A0A0M0JBA9</accession>
<reference evidence="3" key="1">
    <citation type="journal article" date="2015" name="PLoS Genet.">
        <title>Genome Sequence and Transcriptome Analyses of Chrysochromulina tobin: Metabolic Tools for Enhanced Algal Fitness in the Prominent Order Prymnesiales (Haptophyceae).</title>
        <authorList>
            <person name="Hovde B.T."/>
            <person name="Deodato C.R."/>
            <person name="Hunsperger H.M."/>
            <person name="Ryken S.A."/>
            <person name="Yost W."/>
            <person name="Jha R.K."/>
            <person name="Patterson J."/>
            <person name="Monnat R.J. Jr."/>
            <person name="Barlow S.B."/>
            <person name="Starkenburg S.R."/>
            <person name="Cattolico R.A."/>
        </authorList>
    </citation>
    <scope>NUCLEOTIDE SEQUENCE</scope>
    <source>
        <strain evidence="3">CCMP291</strain>
    </source>
</reference>
<evidence type="ECO:0000313" key="2">
    <source>
        <dbReference type="EMBL" id="KOO23780.1"/>
    </source>
</evidence>
<feature type="compositionally biased region" description="Basic and acidic residues" evidence="1">
    <location>
        <begin position="187"/>
        <end position="205"/>
    </location>
</feature>
<evidence type="ECO:0000256" key="1">
    <source>
        <dbReference type="SAM" id="MobiDB-lite"/>
    </source>
</evidence>
<evidence type="ECO:0000313" key="3">
    <source>
        <dbReference type="Proteomes" id="UP000037460"/>
    </source>
</evidence>
<dbReference type="AlphaFoldDB" id="A0A0M0JBA9"/>